<dbReference type="Proteomes" id="UP001197735">
    <property type="component" value="Unassembled WGS sequence"/>
</dbReference>
<dbReference type="Proteomes" id="UP001212008">
    <property type="component" value="Unassembled WGS sequence"/>
</dbReference>
<dbReference type="Proteomes" id="UP000331308">
    <property type="component" value="Unassembled WGS sequence"/>
</dbReference>
<dbReference type="EMBL" id="JAHXEI010000002">
    <property type="protein sequence ID" value="MCB4880190.1"/>
    <property type="molecule type" value="Genomic_DNA"/>
</dbReference>
<evidence type="ECO:0000313" key="2">
    <source>
        <dbReference type="EMBL" id="MCB4880190.1"/>
    </source>
</evidence>
<proteinExistence type="predicted"/>
<evidence type="ECO:0000313" key="8">
    <source>
        <dbReference type="Proteomes" id="UP000216789"/>
    </source>
</evidence>
<dbReference type="EMBL" id="JAQKRA010000003">
    <property type="protein sequence ID" value="MDB6491811.1"/>
    <property type="molecule type" value="Genomic_DNA"/>
</dbReference>
<evidence type="ECO:0000256" key="1">
    <source>
        <dbReference type="SAM" id="MobiDB-lite"/>
    </source>
</evidence>
<dbReference type="Proteomes" id="UP000285613">
    <property type="component" value="Unassembled WGS sequence"/>
</dbReference>
<name>A0A139B3B0_BIFPS</name>
<comment type="caution">
    <text evidence="4">The sequence shown here is derived from an EMBL/GenBank/DDBJ whole genome shotgun (WGS) entry which is preliminary data.</text>
</comment>
<dbReference type="RefSeq" id="WP_004222253.1">
    <property type="nucleotide sequence ID" value="NZ_AP031419.1"/>
</dbReference>
<reference evidence="2" key="4">
    <citation type="submission" date="2021-07" db="EMBL/GenBank/DDBJ databases">
        <title>Xylan utilisation by Bifidobacterium pseudocatenulatum.</title>
        <authorList>
            <person name="Watanabe Y."/>
        </authorList>
    </citation>
    <scope>NUCLEOTIDE SEQUENCE</scope>
    <source>
        <strain evidence="2">YIT12824</strain>
    </source>
</reference>
<dbReference type="EMBL" id="QRPH01000006">
    <property type="protein sequence ID" value="RHL94450.1"/>
    <property type="molecule type" value="Genomic_DNA"/>
</dbReference>
<feature type="compositionally biased region" description="Basic and acidic residues" evidence="1">
    <location>
        <begin position="33"/>
        <end position="45"/>
    </location>
</feature>
<evidence type="ECO:0000313" key="10">
    <source>
        <dbReference type="Proteomes" id="UP000285613"/>
    </source>
</evidence>
<reference evidence="7 11" key="3">
    <citation type="submission" date="2019-07" db="EMBL/GenBank/DDBJ databases">
        <authorList>
            <person name="Chang H.-W."/>
            <person name="Raman A."/>
            <person name="Venkatesh S."/>
            <person name="Gehrig J."/>
        </authorList>
    </citation>
    <scope>NUCLEOTIDE SEQUENCE [LARGE SCALE GENOMIC DNA]</scope>
    <source>
        <strain evidence="7">Bifidobacterium_pseudocatenulatum_LFYP_29</strain>
    </source>
</reference>
<dbReference type="EMBL" id="MNLB01000011">
    <property type="protein sequence ID" value="PAC72824.1"/>
    <property type="molecule type" value="Genomic_DNA"/>
</dbReference>
<dbReference type="GeneID" id="45599517"/>
<dbReference type="Proteomes" id="UP000216789">
    <property type="component" value="Unassembled WGS sequence"/>
</dbReference>
<dbReference type="EMBL" id="CABHOD010000008">
    <property type="protein sequence ID" value="VUX65131.1"/>
    <property type="molecule type" value="Genomic_DNA"/>
</dbReference>
<reference evidence="4 8" key="1">
    <citation type="journal article" date="2017" name="ISME J.">
        <title>Unveiling bifidobacterial biogeography across the mammalian branch of the tree of life.</title>
        <authorList>
            <person name="Milani C."/>
            <person name="Mangifesta M."/>
            <person name="Mancabelli L."/>
            <person name="Lugli G.A."/>
            <person name="James K."/>
            <person name="Duranti S."/>
            <person name="Turroni F."/>
            <person name="Ferrario C."/>
            <person name="Ossiprandi M.C."/>
            <person name="van Sinderen D."/>
            <person name="Ventura M."/>
        </authorList>
    </citation>
    <scope>NUCLEOTIDE SEQUENCE [LARGE SCALE GENOMIC DNA]</scope>
    <source>
        <strain evidence="4 8">1E</strain>
    </source>
</reference>
<evidence type="ECO:0000313" key="9">
    <source>
        <dbReference type="Proteomes" id="UP000284163"/>
    </source>
</evidence>
<accession>A0A139B3B0</accession>
<evidence type="ECO:0000313" key="4">
    <source>
        <dbReference type="EMBL" id="PAC72824.1"/>
    </source>
</evidence>
<dbReference type="AlphaFoldDB" id="A0A139B3B0"/>
<reference evidence="3 12" key="5">
    <citation type="submission" date="2023-01" db="EMBL/GenBank/DDBJ databases">
        <title>Human gut microbiome strain richness.</title>
        <authorList>
            <person name="Chen-Liaw A."/>
        </authorList>
    </citation>
    <scope>NUCLEOTIDE SEQUENCE [LARGE SCALE GENOMIC DNA]</scope>
    <source>
        <strain evidence="3 12">RTP21311st1_C8_RTP21311_201001</strain>
    </source>
</reference>
<protein>
    <submittedName>
        <fullName evidence="4">Uncharacterized protein</fullName>
    </submittedName>
</protein>
<evidence type="ECO:0000313" key="7">
    <source>
        <dbReference type="EMBL" id="VUX65131.1"/>
    </source>
</evidence>
<gene>
    <name evidence="7" type="ORF">BPLFYP29_01765</name>
    <name evidence="4" type="ORF">BPS1E_1708</name>
    <name evidence="6" type="ORF">DWZ91_08040</name>
    <name evidence="5" type="ORF">DXA22_08010</name>
    <name evidence="2" type="ORF">KZP06_05550</name>
    <name evidence="3" type="ORF">PMN70_06325</name>
</gene>
<evidence type="ECO:0000313" key="6">
    <source>
        <dbReference type="EMBL" id="RHL94450.1"/>
    </source>
</evidence>
<dbReference type="Proteomes" id="UP000284163">
    <property type="component" value="Unassembled WGS sequence"/>
</dbReference>
<evidence type="ECO:0000313" key="11">
    <source>
        <dbReference type="Proteomes" id="UP000331308"/>
    </source>
</evidence>
<evidence type="ECO:0000313" key="5">
    <source>
        <dbReference type="EMBL" id="RGY75890.1"/>
    </source>
</evidence>
<dbReference type="EMBL" id="QSDK01000012">
    <property type="protein sequence ID" value="RGY75890.1"/>
    <property type="molecule type" value="Genomic_DNA"/>
</dbReference>
<evidence type="ECO:0000313" key="12">
    <source>
        <dbReference type="Proteomes" id="UP001212008"/>
    </source>
</evidence>
<evidence type="ECO:0000313" key="3">
    <source>
        <dbReference type="EMBL" id="MDB6491811.1"/>
    </source>
</evidence>
<organism evidence="4 8">
    <name type="scientific">Bifidobacterium pseudocatenulatum</name>
    <dbReference type="NCBI Taxonomy" id="28026"/>
    <lineage>
        <taxon>Bacteria</taxon>
        <taxon>Bacillati</taxon>
        <taxon>Actinomycetota</taxon>
        <taxon>Actinomycetes</taxon>
        <taxon>Bifidobacteriales</taxon>
        <taxon>Bifidobacteriaceae</taxon>
        <taxon>Bifidobacterium</taxon>
    </lineage>
</organism>
<sequence length="217" mass="24306">MDDSCENDVPPPEANEPFSEVPPSDQGSAANAKRADKSGKKREGENLTEWERISLELGRKPVFDYDKTLPSYDGFLNSDLFGRKIPFHYIQIMPGPCDAEFAYSMNMFAAQLICNVVDIFRGRQKEARVERVLSEACMRKLRNASAQIAAQMKKDVRIYAQLGLLPITVYYVDSWLVSPTCFESTVLMGIGGRRLCSNLKCVLKGSAWKCEVADFGV</sequence>
<reference evidence="9 10" key="2">
    <citation type="submission" date="2018-08" db="EMBL/GenBank/DDBJ databases">
        <title>A genome reference for cultivated species of the human gut microbiota.</title>
        <authorList>
            <person name="Zou Y."/>
            <person name="Xue W."/>
            <person name="Luo G."/>
        </authorList>
    </citation>
    <scope>NUCLEOTIDE SEQUENCE [LARGE SCALE GENOMIC DNA]</scope>
    <source>
        <strain evidence="6 10">AF36-12AT</strain>
        <strain evidence="5 9">CF01-1</strain>
    </source>
</reference>
<feature type="region of interest" description="Disordered" evidence="1">
    <location>
        <begin position="1"/>
        <end position="45"/>
    </location>
</feature>